<evidence type="ECO:0000313" key="3">
    <source>
        <dbReference type="Proteomes" id="UP000054985"/>
    </source>
</evidence>
<dbReference type="EMBL" id="UGOG01000001">
    <property type="protein sequence ID" value="STX61968.1"/>
    <property type="molecule type" value="Genomic_DNA"/>
</dbReference>
<evidence type="ECO:0000313" key="1">
    <source>
        <dbReference type="EMBL" id="KTD35362.1"/>
    </source>
</evidence>
<dbReference type="OrthoDB" id="5653550at2"/>
<proteinExistence type="predicted"/>
<name>A0A378JX39_9GAMM</name>
<evidence type="ECO:0000313" key="4">
    <source>
        <dbReference type="Proteomes" id="UP000254040"/>
    </source>
</evidence>
<reference evidence="1 3" key="1">
    <citation type="submission" date="2015-11" db="EMBL/GenBank/DDBJ databases">
        <title>Genomic analysis of 38 Legionella species identifies large and diverse effector repertoires.</title>
        <authorList>
            <person name="Burstein D."/>
            <person name="Amaro F."/>
            <person name="Zusman T."/>
            <person name="Lifshitz Z."/>
            <person name="Cohen O."/>
            <person name="Gilbert J.A."/>
            <person name="Pupko T."/>
            <person name="Shuman H.A."/>
            <person name="Segal G."/>
        </authorList>
    </citation>
    <scope>NUCLEOTIDE SEQUENCE [LARGE SCALE GENOMIC DNA]</scope>
    <source>
        <strain evidence="1 3">ATCC 43877</strain>
    </source>
</reference>
<dbReference type="AlphaFoldDB" id="A0A378JX39"/>
<dbReference type="Proteomes" id="UP000054985">
    <property type="component" value="Unassembled WGS sequence"/>
</dbReference>
<keyword evidence="3" id="KW-1185">Reference proteome</keyword>
<sequence>MFGFFDKGISWTQGMQLYNAAVISVAAYSLITDPQGKVADLGLALCTHAFSTYCLNETTGFGAKLLGVGGNLFRLGAIYAGVTSGCTNASWTLNALSACASALNSTTLLFCDRSDEDDAKATKKLQ</sequence>
<evidence type="ECO:0000313" key="2">
    <source>
        <dbReference type="EMBL" id="STX61968.1"/>
    </source>
</evidence>
<reference evidence="2 4" key="2">
    <citation type="submission" date="2018-06" db="EMBL/GenBank/DDBJ databases">
        <authorList>
            <consortium name="Pathogen Informatics"/>
            <person name="Doyle S."/>
        </authorList>
    </citation>
    <scope>NUCLEOTIDE SEQUENCE [LARGE SCALE GENOMIC DNA]</scope>
    <source>
        <strain evidence="2 4">NCTC12239</strain>
    </source>
</reference>
<dbReference type="EMBL" id="LNYN01000014">
    <property type="protein sequence ID" value="KTD35362.1"/>
    <property type="molecule type" value="Genomic_DNA"/>
</dbReference>
<protein>
    <submittedName>
        <fullName evidence="2">Uncharacterized protein</fullName>
    </submittedName>
</protein>
<gene>
    <name evidence="1" type="ORF">Lmor_0809</name>
    <name evidence="2" type="ORF">NCTC12239_00886</name>
</gene>
<accession>A0A378JX39</accession>
<organism evidence="2 4">
    <name type="scientific">Legionella moravica</name>
    <dbReference type="NCBI Taxonomy" id="39962"/>
    <lineage>
        <taxon>Bacteria</taxon>
        <taxon>Pseudomonadati</taxon>
        <taxon>Pseudomonadota</taxon>
        <taxon>Gammaproteobacteria</taxon>
        <taxon>Legionellales</taxon>
        <taxon>Legionellaceae</taxon>
        <taxon>Legionella</taxon>
    </lineage>
</organism>
<dbReference type="RefSeq" id="WP_133141314.1">
    <property type="nucleotide sequence ID" value="NZ_CAAAJG010000002.1"/>
</dbReference>
<dbReference type="Proteomes" id="UP000254040">
    <property type="component" value="Unassembled WGS sequence"/>
</dbReference>